<dbReference type="InterPro" id="IPR032710">
    <property type="entry name" value="NTF2-like_dom_sf"/>
</dbReference>
<dbReference type="Gene3D" id="3.10.450.50">
    <property type="match status" value="1"/>
</dbReference>
<gene>
    <name evidence="3" type="ORF">AZI87_05835</name>
</gene>
<feature type="chain" id="PRO_5007834866" description="SnoaL-like domain-containing protein" evidence="1">
    <location>
        <begin position="22"/>
        <end position="160"/>
    </location>
</feature>
<dbReference type="RefSeq" id="WP_063205445.1">
    <property type="nucleotide sequence ID" value="NZ_LUKD01000001.1"/>
</dbReference>
<dbReference type="PANTHER" id="PTHR38436:SF1">
    <property type="entry name" value="ESTER CYCLASE"/>
    <property type="match status" value="1"/>
</dbReference>
<keyword evidence="1" id="KW-0732">Signal</keyword>
<sequence length="160" mass="18011">MNIKKVLCIFSVLFFSVTALGAKTQNAQKTEEANKKLVTEFYELAFNKHKPTEAAKKYIGDKYIQHNPQVPNGAAAFYNYFEGYFKENPKSHVKIYRALADGDLVALHLHSKKDEKDLGRAIVDIFRVENGKIVEHFDVVQPVPAETANGNTMFEGSKAD</sequence>
<dbReference type="Pfam" id="PF12680">
    <property type="entry name" value="SnoaL_2"/>
    <property type="match status" value="1"/>
</dbReference>
<dbReference type="InterPro" id="IPR009959">
    <property type="entry name" value="Cyclase_SnoaL-like"/>
</dbReference>
<proteinExistence type="predicted"/>
<evidence type="ECO:0000259" key="2">
    <source>
        <dbReference type="Pfam" id="PF12680"/>
    </source>
</evidence>
<feature type="domain" description="SnoaL-like" evidence="2">
    <location>
        <begin position="38"/>
        <end position="136"/>
    </location>
</feature>
<dbReference type="Proteomes" id="UP000075799">
    <property type="component" value="Unassembled WGS sequence"/>
</dbReference>
<dbReference type="AlphaFoldDB" id="A0A162GR52"/>
<name>A0A162GR52_BDEBC</name>
<dbReference type="OrthoDB" id="5293168at2"/>
<comment type="caution">
    <text evidence="3">The sequence shown here is derived from an EMBL/GenBank/DDBJ whole genome shotgun (WGS) entry which is preliminary data.</text>
</comment>
<dbReference type="SUPFAM" id="SSF54427">
    <property type="entry name" value="NTF2-like"/>
    <property type="match status" value="1"/>
</dbReference>
<evidence type="ECO:0000256" key="1">
    <source>
        <dbReference type="SAM" id="SignalP"/>
    </source>
</evidence>
<dbReference type="GO" id="GO:0030638">
    <property type="term" value="P:polyketide metabolic process"/>
    <property type="evidence" value="ECO:0007669"/>
    <property type="project" value="InterPro"/>
</dbReference>
<dbReference type="PANTHER" id="PTHR38436">
    <property type="entry name" value="POLYKETIDE CYCLASE SNOAL-LIKE DOMAIN"/>
    <property type="match status" value="1"/>
</dbReference>
<accession>A0A162GR52</accession>
<organism evidence="3 4">
    <name type="scientific">Bdellovibrio bacteriovorus</name>
    <dbReference type="NCBI Taxonomy" id="959"/>
    <lineage>
        <taxon>Bacteria</taxon>
        <taxon>Pseudomonadati</taxon>
        <taxon>Bdellovibrionota</taxon>
        <taxon>Bdellovibrionia</taxon>
        <taxon>Bdellovibrionales</taxon>
        <taxon>Pseudobdellovibrionaceae</taxon>
        <taxon>Bdellovibrio</taxon>
    </lineage>
</organism>
<protein>
    <recommendedName>
        <fullName evidence="2">SnoaL-like domain-containing protein</fullName>
    </recommendedName>
</protein>
<reference evidence="3 4" key="1">
    <citation type="submission" date="2016-03" db="EMBL/GenBank/DDBJ databases">
        <authorList>
            <person name="Ploux O."/>
        </authorList>
    </citation>
    <scope>NUCLEOTIDE SEQUENCE [LARGE SCALE GENOMIC DNA]</scope>
    <source>
        <strain evidence="3 4">EC13</strain>
    </source>
</reference>
<evidence type="ECO:0000313" key="4">
    <source>
        <dbReference type="Proteomes" id="UP000075799"/>
    </source>
</evidence>
<evidence type="ECO:0000313" key="3">
    <source>
        <dbReference type="EMBL" id="KYG68751.1"/>
    </source>
</evidence>
<dbReference type="EMBL" id="LUKD01000001">
    <property type="protein sequence ID" value="KYG68751.1"/>
    <property type="molecule type" value="Genomic_DNA"/>
</dbReference>
<dbReference type="InterPro" id="IPR037401">
    <property type="entry name" value="SnoaL-like"/>
</dbReference>
<feature type="signal peptide" evidence="1">
    <location>
        <begin position="1"/>
        <end position="21"/>
    </location>
</feature>